<organism evidence="1 2">
    <name type="scientific">Trypanosoma equiperdum</name>
    <dbReference type="NCBI Taxonomy" id="5694"/>
    <lineage>
        <taxon>Eukaryota</taxon>
        <taxon>Discoba</taxon>
        <taxon>Euglenozoa</taxon>
        <taxon>Kinetoplastea</taxon>
        <taxon>Metakinetoplastina</taxon>
        <taxon>Trypanosomatida</taxon>
        <taxon>Trypanosomatidae</taxon>
        <taxon>Trypanosoma</taxon>
    </lineage>
</organism>
<dbReference type="GeneID" id="92374825"/>
<evidence type="ECO:0000313" key="1">
    <source>
        <dbReference type="EMBL" id="SCU69319.1"/>
    </source>
</evidence>
<dbReference type="PANTHER" id="PTHR10826">
    <property type="entry name" value="COMPLEMENT COMPONENT 1"/>
    <property type="match status" value="1"/>
</dbReference>
<evidence type="ECO:0008006" key="3">
    <source>
        <dbReference type="Google" id="ProtNLM"/>
    </source>
</evidence>
<dbReference type="Proteomes" id="UP000195570">
    <property type="component" value="Unassembled WGS sequence"/>
</dbReference>
<dbReference type="GO" id="GO:0005759">
    <property type="term" value="C:mitochondrial matrix"/>
    <property type="evidence" value="ECO:0007669"/>
    <property type="project" value="InterPro"/>
</dbReference>
<sequence>MWRRGVAAVPLPLWQGKLLQLVHHRALSTDTTGDEATAWSRAMEAKYGTGTYKLFRPLYKDLSDEMRLEAYTKPPAPMQGWSVHHDEAVNLAIFSHKGDSRSRTARVVAYSPITVENPESLNPLLYFMDWYPINVLMERNGVVVHFSIASTEGGMHMRNVRVYKAQDELSPNDPEKQDLPNRDSECERLMSTTDDAAWVRHNLYYDGPCLWHLELDMLNELYDVMQDHGVTLDWVRWVAEWVHYLEHVSYVRWALGVLQELIPVDERGPEDDFLTSEEKEALATPPEEWLEAHYI</sequence>
<dbReference type="EMBL" id="CZPT02001192">
    <property type="protein sequence ID" value="SCU69319.1"/>
    <property type="molecule type" value="Genomic_DNA"/>
</dbReference>
<accession>A0A1G4IB78</accession>
<gene>
    <name evidence="1" type="ORF">TEOVI_000088500</name>
</gene>
<dbReference type="VEuPathDB" id="TriTrypDB:TEOVI_000088500"/>
<proteinExistence type="predicted"/>
<comment type="caution">
    <text evidence="1">The sequence shown here is derived from an EMBL/GenBank/DDBJ whole genome shotgun (WGS) entry which is preliminary data.</text>
</comment>
<dbReference type="AlphaFoldDB" id="A0A1G4IB78"/>
<name>A0A1G4IB78_TRYEQ</name>
<dbReference type="InterPro" id="IPR003428">
    <property type="entry name" value="MAM33"/>
</dbReference>
<dbReference type="PANTHER" id="PTHR10826:SF17">
    <property type="entry name" value="MITOCHONDRIAL GLYCOPROTEIN"/>
    <property type="match status" value="1"/>
</dbReference>
<dbReference type="RefSeq" id="XP_067080308.1">
    <property type="nucleotide sequence ID" value="XM_067224207.1"/>
</dbReference>
<reference evidence="1" key="1">
    <citation type="submission" date="2016-09" db="EMBL/GenBank/DDBJ databases">
        <authorList>
            <person name="Hebert L."/>
            <person name="Moumen B."/>
        </authorList>
    </citation>
    <scope>NUCLEOTIDE SEQUENCE [LARGE SCALE GENOMIC DNA]</scope>
    <source>
        <strain evidence="1">OVI</strain>
    </source>
</reference>
<dbReference type="InterPro" id="IPR036561">
    <property type="entry name" value="MAM33_sf"/>
</dbReference>
<evidence type="ECO:0000313" key="2">
    <source>
        <dbReference type="Proteomes" id="UP000195570"/>
    </source>
</evidence>
<protein>
    <recommendedName>
        <fullName evidence="3">Mitochondrial glycoprotein</fullName>
    </recommendedName>
</protein>
<dbReference type="SUPFAM" id="SSF54529">
    <property type="entry name" value="Mitochondrial glycoprotein MAM33-like"/>
    <property type="match status" value="1"/>
</dbReference>
<dbReference type="Gene3D" id="3.10.280.10">
    <property type="entry name" value="Mitochondrial glycoprotein"/>
    <property type="match status" value="1"/>
</dbReference>
<keyword evidence="2" id="KW-1185">Reference proteome</keyword>